<evidence type="ECO:0000313" key="5">
    <source>
        <dbReference type="Proteomes" id="UP000184267"/>
    </source>
</evidence>
<accession>A0A1M2V763</accession>
<comment type="caution">
    <text evidence="4">The sequence shown here is derived from an EMBL/GenBank/DDBJ whole genome shotgun (WGS) entry which is preliminary data.</text>
</comment>
<dbReference type="OMA" id="SWLICAF"/>
<name>A0A1M2V763_TRAPU</name>
<evidence type="ECO:0000259" key="3">
    <source>
        <dbReference type="Pfam" id="PF20153"/>
    </source>
</evidence>
<keyword evidence="2" id="KW-1133">Transmembrane helix</keyword>
<dbReference type="Proteomes" id="UP000184267">
    <property type="component" value="Unassembled WGS sequence"/>
</dbReference>
<feature type="region of interest" description="Disordered" evidence="1">
    <location>
        <begin position="688"/>
        <end position="711"/>
    </location>
</feature>
<evidence type="ECO:0000256" key="2">
    <source>
        <dbReference type="SAM" id="Phobius"/>
    </source>
</evidence>
<gene>
    <name evidence="4" type="ORF">TRAPUB_5860</name>
</gene>
<protein>
    <recommendedName>
        <fullName evidence="3">DUF6535 domain-containing protein</fullName>
    </recommendedName>
</protein>
<feature type="transmembrane region" description="Helical" evidence="2">
    <location>
        <begin position="191"/>
        <end position="211"/>
    </location>
</feature>
<reference evidence="4 5" key="1">
    <citation type="submission" date="2016-10" db="EMBL/GenBank/DDBJ databases">
        <title>Genome sequence of the basidiomycete white-rot fungus Trametes pubescens.</title>
        <authorList>
            <person name="Makela M.R."/>
            <person name="Granchi Z."/>
            <person name="Peng M."/>
            <person name="De Vries R.P."/>
            <person name="Grigoriev I."/>
            <person name="Riley R."/>
            <person name="Hilden K."/>
        </authorList>
    </citation>
    <scope>NUCLEOTIDE SEQUENCE [LARGE SCALE GENOMIC DNA]</scope>
    <source>
        <strain evidence="4 5">FBCC735</strain>
    </source>
</reference>
<feature type="transmembrane region" description="Helical" evidence="2">
    <location>
        <begin position="136"/>
        <end position="154"/>
    </location>
</feature>
<proteinExistence type="predicted"/>
<sequence>MNRAHSHKRRRHAADEQGHYVHGQPVWESSEAWAACAKALREYDEDMIQDWKEEIDTLLVFAGLFSAILTAFNIESYKLLQQQPEDVTAAILAQISAQLNSFSVNANFANSTHPTDSATLLSPFRATPLAVRLNTWWFSALVCALLSASLGLLVKQWLREYLAGSANISRESIRIRQYRHAGLERWHVPEIILFLPMLLQLALVLFFAGLIDLLWSLNHIVAAVVSGIVAVAALFAAMTTLAPPLYADCPYKSPQSWLLCILIQSTKRAIAAAATSFYGHLHHPGTVVDPLASRLDLPTIVHNKLSSAFRAWLYEVSLSRPFASWKEREQARANGTASTLDDATLASADATFMDDAFLHAVVRPCMGDIEPRAALRCLDRILLRRAPRVIYGLPYWELGALDAGDKGTVTLMHLLLDVLHRLNQDEAEDEADEPRQHLLTTMHRLVRAIPGLTASSSSIDLATHALLGRTFEVLAGVINPGESRLPPTNVVRERAFHLMFKLFPRFQAVGPTCIAAFCTYSKKMREDNSPYRFVQASCMVTRASATLAHGVIGSGSTTVAPDVYQKPTPYTLDDSHSAPVSRASTWSLLYSEPTASGNTLPGMSSENSPRKDEYTSIRPAVIGALLDLEDFFSIPVARAADCRPTMAMLAECAEAVVALSGRDRHAISPGLVDALTGMITDAWVVGTSAGEPAEGGSDDEERQAREEHGQAARRAVRLLRRTYGLGWHDIDRWRP</sequence>
<dbReference type="AlphaFoldDB" id="A0A1M2V763"/>
<evidence type="ECO:0000313" key="4">
    <source>
        <dbReference type="EMBL" id="OJT03441.1"/>
    </source>
</evidence>
<keyword evidence="2" id="KW-0472">Membrane</keyword>
<feature type="domain" description="DUF6535" evidence="3">
    <location>
        <begin position="33"/>
        <end position="216"/>
    </location>
</feature>
<dbReference type="STRING" id="154538.A0A1M2V763"/>
<feature type="transmembrane region" description="Helical" evidence="2">
    <location>
        <begin position="217"/>
        <end position="237"/>
    </location>
</feature>
<dbReference type="Pfam" id="PF20153">
    <property type="entry name" value="DUF6535"/>
    <property type="match status" value="1"/>
</dbReference>
<keyword evidence="5" id="KW-1185">Reference proteome</keyword>
<dbReference type="EMBL" id="MNAD01001612">
    <property type="protein sequence ID" value="OJT03441.1"/>
    <property type="molecule type" value="Genomic_DNA"/>
</dbReference>
<evidence type="ECO:0000256" key="1">
    <source>
        <dbReference type="SAM" id="MobiDB-lite"/>
    </source>
</evidence>
<dbReference type="InterPro" id="IPR045338">
    <property type="entry name" value="DUF6535"/>
</dbReference>
<organism evidence="4 5">
    <name type="scientific">Trametes pubescens</name>
    <name type="common">White-rot fungus</name>
    <dbReference type="NCBI Taxonomy" id="154538"/>
    <lineage>
        <taxon>Eukaryota</taxon>
        <taxon>Fungi</taxon>
        <taxon>Dikarya</taxon>
        <taxon>Basidiomycota</taxon>
        <taxon>Agaricomycotina</taxon>
        <taxon>Agaricomycetes</taxon>
        <taxon>Polyporales</taxon>
        <taxon>Polyporaceae</taxon>
        <taxon>Trametes</taxon>
    </lineage>
</organism>
<keyword evidence="2" id="KW-0812">Transmembrane</keyword>
<dbReference type="OrthoDB" id="3219854at2759"/>